<comment type="cofactor">
    <cofactor evidence="1">
        <name>Ca(2+)</name>
        <dbReference type="ChEBI" id="CHEBI:29108"/>
    </cofactor>
</comment>
<keyword evidence="11" id="KW-1185">Reference proteome</keyword>
<comment type="cofactor">
    <cofactor evidence="2">
        <name>pyridoxal 5'-phosphate</name>
        <dbReference type="ChEBI" id="CHEBI:597326"/>
    </cofactor>
</comment>
<dbReference type="GO" id="GO:0030170">
    <property type="term" value="F:pyridoxal phosphate binding"/>
    <property type="evidence" value="ECO:0007669"/>
    <property type="project" value="InterPro"/>
</dbReference>
<keyword evidence="7" id="KW-0663">Pyridoxal phosphate</keyword>
<dbReference type="GO" id="GO:0008721">
    <property type="term" value="F:D-serine ammonia-lyase activity"/>
    <property type="evidence" value="ECO:0007669"/>
    <property type="project" value="TreeGrafter"/>
</dbReference>
<evidence type="ECO:0000256" key="8">
    <source>
        <dbReference type="ARBA" id="ARBA00023239"/>
    </source>
</evidence>
<dbReference type="Gene3D" id="3.40.50.1100">
    <property type="match status" value="2"/>
</dbReference>
<dbReference type="GO" id="GO:0018114">
    <property type="term" value="F:threonine racemase activity"/>
    <property type="evidence" value="ECO:0007669"/>
    <property type="project" value="TreeGrafter"/>
</dbReference>
<feature type="domain" description="Tryptophan synthase beta chain-like PALP" evidence="9">
    <location>
        <begin position="48"/>
        <end position="320"/>
    </location>
</feature>
<comment type="similarity">
    <text evidence="5">Belongs to the serine/threonine dehydratase family.</text>
</comment>
<organism evidence="10 11">
    <name type="scientific">Lophiotrema nucula</name>
    <dbReference type="NCBI Taxonomy" id="690887"/>
    <lineage>
        <taxon>Eukaryota</taxon>
        <taxon>Fungi</taxon>
        <taxon>Dikarya</taxon>
        <taxon>Ascomycota</taxon>
        <taxon>Pezizomycotina</taxon>
        <taxon>Dothideomycetes</taxon>
        <taxon>Pleosporomycetidae</taxon>
        <taxon>Pleosporales</taxon>
        <taxon>Lophiotremataceae</taxon>
        <taxon>Lophiotrema</taxon>
    </lineage>
</organism>
<dbReference type="Proteomes" id="UP000799770">
    <property type="component" value="Unassembled WGS sequence"/>
</dbReference>
<dbReference type="PANTHER" id="PTHR43050">
    <property type="entry name" value="SERINE / THREONINE RACEMASE FAMILY MEMBER"/>
    <property type="match status" value="1"/>
</dbReference>
<accession>A0A6A5Z5A0</accession>
<evidence type="ECO:0000313" key="10">
    <source>
        <dbReference type="EMBL" id="KAF2114286.1"/>
    </source>
</evidence>
<evidence type="ECO:0000256" key="7">
    <source>
        <dbReference type="ARBA" id="ARBA00022898"/>
    </source>
</evidence>
<dbReference type="OrthoDB" id="271064at2759"/>
<comment type="cofactor">
    <cofactor evidence="4">
        <name>Mg(2+)</name>
        <dbReference type="ChEBI" id="CHEBI:18420"/>
    </cofactor>
</comment>
<keyword evidence="8" id="KW-0456">Lyase</keyword>
<evidence type="ECO:0000313" key="11">
    <source>
        <dbReference type="Proteomes" id="UP000799770"/>
    </source>
</evidence>
<dbReference type="PROSITE" id="PS00165">
    <property type="entry name" value="DEHYDRATASE_SER_THR"/>
    <property type="match status" value="1"/>
</dbReference>
<evidence type="ECO:0000256" key="4">
    <source>
        <dbReference type="ARBA" id="ARBA00001946"/>
    </source>
</evidence>
<gene>
    <name evidence="10" type="ORF">BDV96DRAFT_688484</name>
</gene>
<name>A0A6A5Z5A0_9PLEO</name>
<evidence type="ECO:0000256" key="6">
    <source>
        <dbReference type="ARBA" id="ARBA00022842"/>
    </source>
</evidence>
<dbReference type="InterPro" id="IPR000634">
    <property type="entry name" value="Ser/Thr_deHydtase_PyrdxlP-BS"/>
</dbReference>
<comment type="cofactor">
    <cofactor evidence="3">
        <name>Mn(2+)</name>
        <dbReference type="ChEBI" id="CHEBI:29035"/>
    </cofactor>
</comment>
<dbReference type="GO" id="GO:0030378">
    <property type="term" value="F:serine racemase activity"/>
    <property type="evidence" value="ECO:0007669"/>
    <property type="project" value="TreeGrafter"/>
</dbReference>
<dbReference type="AlphaFoldDB" id="A0A6A5Z5A0"/>
<dbReference type="InterPro" id="IPR036052">
    <property type="entry name" value="TrpB-like_PALP_sf"/>
</dbReference>
<dbReference type="GO" id="GO:0003941">
    <property type="term" value="F:L-serine ammonia-lyase activity"/>
    <property type="evidence" value="ECO:0007669"/>
    <property type="project" value="TreeGrafter"/>
</dbReference>
<dbReference type="FunFam" id="3.40.50.1100:FF:000005">
    <property type="entry name" value="Threonine dehydratase catabolic"/>
    <property type="match status" value="1"/>
</dbReference>
<sequence length="368" mass="39273">MSFYKLPTLQAVDRAAVRISRKVAITPVKQSESLSRTVEASIRGESIGRLPEVEVFFKCENAQHTGSFKFRGASHFLARIPDDELKRGVVAYSTGNHALAVAHAAKLASRERSITIPTTVVLPSTCPKKKLNATISHGAAVVLSGPDPEARELLARQIQSSTGAVLVPPADDVNIALGQATLIREFLNQVTDIRDSKLDAIIVPSGGGGLLAGAAAVCRPLGVRLFGAGPEWGGPGLSKALLIGHRTTFVSGDEPPTIADGLRSLTGEANWRIIKDHNNVEGVFTASEDQIREALHLMVEDFGFVVEPSAAVPLAIALFNRDFHRRMTEIRTIRANVRIGIVLTGGNIDVNELGQIVSGVAVGRQLNV</sequence>
<dbReference type="EMBL" id="ML977326">
    <property type="protein sequence ID" value="KAF2114286.1"/>
    <property type="molecule type" value="Genomic_DNA"/>
</dbReference>
<dbReference type="PANTHER" id="PTHR43050:SF1">
    <property type="entry name" value="SERINE RACEMASE"/>
    <property type="match status" value="1"/>
</dbReference>
<protein>
    <submittedName>
        <fullName evidence="10">Pyridoxal-5'-phosphate-dependent enzyme</fullName>
    </submittedName>
</protein>
<dbReference type="Pfam" id="PF00291">
    <property type="entry name" value="PALP"/>
    <property type="match status" value="1"/>
</dbReference>
<evidence type="ECO:0000256" key="5">
    <source>
        <dbReference type="ARBA" id="ARBA00010869"/>
    </source>
</evidence>
<evidence type="ECO:0000256" key="2">
    <source>
        <dbReference type="ARBA" id="ARBA00001933"/>
    </source>
</evidence>
<keyword evidence="6" id="KW-0460">Magnesium</keyword>
<dbReference type="SUPFAM" id="SSF53686">
    <property type="entry name" value="Tryptophan synthase beta subunit-like PLP-dependent enzymes"/>
    <property type="match status" value="1"/>
</dbReference>
<evidence type="ECO:0000259" key="9">
    <source>
        <dbReference type="Pfam" id="PF00291"/>
    </source>
</evidence>
<dbReference type="GO" id="GO:0006520">
    <property type="term" value="P:amino acid metabolic process"/>
    <property type="evidence" value="ECO:0007669"/>
    <property type="project" value="InterPro"/>
</dbReference>
<dbReference type="InterPro" id="IPR001926">
    <property type="entry name" value="TrpB-like_PALP"/>
</dbReference>
<dbReference type="GO" id="GO:0005524">
    <property type="term" value="F:ATP binding"/>
    <property type="evidence" value="ECO:0007669"/>
    <property type="project" value="TreeGrafter"/>
</dbReference>
<evidence type="ECO:0000256" key="1">
    <source>
        <dbReference type="ARBA" id="ARBA00001913"/>
    </source>
</evidence>
<reference evidence="10" key="1">
    <citation type="journal article" date="2020" name="Stud. Mycol.">
        <title>101 Dothideomycetes genomes: a test case for predicting lifestyles and emergence of pathogens.</title>
        <authorList>
            <person name="Haridas S."/>
            <person name="Albert R."/>
            <person name="Binder M."/>
            <person name="Bloem J."/>
            <person name="Labutti K."/>
            <person name="Salamov A."/>
            <person name="Andreopoulos B."/>
            <person name="Baker S."/>
            <person name="Barry K."/>
            <person name="Bills G."/>
            <person name="Bluhm B."/>
            <person name="Cannon C."/>
            <person name="Castanera R."/>
            <person name="Culley D."/>
            <person name="Daum C."/>
            <person name="Ezra D."/>
            <person name="Gonzalez J."/>
            <person name="Henrissat B."/>
            <person name="Kuo A."/>
            <person name="Liang C."/>
            <person name="Lipzen A."/>
            <person name="Lutzoni F."/>
            <person name="Magnuson J."/>
            <person name="Mondo S."/>
            <person name="Nolan M."/>
            <person name="Ohm R."/>
            <person name="Pangilinan J."/>
            <person name="Park H.-J."/>
            <person name="Ramirez L."/>
            <person name="Alfaro M."/>
            <person name="Sun H."/>
            <person name="Tritt A."/>
            <person name="Yoshinaga Y."/>
            <person name="Zwiers L.-H."/>
            <person name="Turgeon B."/>
            <person name="Goodwin S."/>
            <person name="Spatafora J."/>
            <person name="Crous P."/>
            <person name="Grigoriev I."/>
        </authorList>
    </citation>
    <scope>NUCLEOTIDE SEQUENCE</scope>
    <source>
        <strain evidence="10">CBS 627.86</strain>
    </source>
</reference>
<dbReference type="GO" id="GO:0000287">
    <property type="term" value="F:magnesium ion binding"/>
    <property type="evidence" value="ECO:0007669"/>
    <property type="project" value="TreeGrafter"/>
</dbReference>
<proteinExistence type="inferred from homology"/>
<evidence type="ECO:0000256" key="3">
    <source>
        <dbReference type="ARBA" id="ARBA00001936"/>
    </source>
</evidence>